<dbReference type="InterPro" id="IPR002327">
    <property type="entry name" value="Cyt_c_1A/1B"/>
</dbReference>
<dbReference type="InterPro" id="IPR036909">
    <property type="entry name" value="Cyt_c-like_dom_sf"/>
</dbReference>
<dbReference type="PRINTS" id="PR00604">
    <property type="entry name" value="CYTCHRMECIAB"/>
</dbReference>
<evidence type="ECO:0000259" key="6">
    <source>
        <dbReference type="PROSITE" id="PS51007"/>
    </source>
</evidence>
<dbReference type="PANTHER" id="PTHR11961">
    <property type="entry name" value="CYTOCHROME C"/>
    <property type="match status" value="1"/>
</dbReference>
<dbReference type="EMBL" id="UINC01000084">
    <property type="protein sequence ID" value="SUZ48749.1"/>
    <property type="molecule type" value="Genomic_DNA"/>
</dbReference>
<feature type="domain" description="Cytochrome c" evidence="6">
    <location>
        <begin position="66"/>
        <end position="174"/>
    </location>
</feature>
<gene>
    <name evidence="7" type="ORF">METZ01_LOCUS1603</name>
</gene>
<evidence type="ECO:0000313" key="7">
    <source>
        <dbReference type="EMBL" id="SUZ48749.1"/>
    </source>
</evidence>
<name>A0A381N2P7_9ZZZZ</name>
<dbReference type="PROSITE" id="PS51257">
    <property type="entry name" value="PROKAR_LIPOPROTEIN"/>
    <property type="match status" value="1"/>
</dbReference>
<evidence type="ECO:0000256" key="2">
    <source>
        <dbReference type="ARBA" id="ARBA00022617"/>
    </source>
</evidence>
<dbReference type="AlphaFoldDB" id="A0A381N2P7"/>
<organism evidence="7">
    <name type="scientific">marine metagenome</name>
    <dbReference type="NCBI Taxonomy" id="408172"/>
    <lineage>
        <taxon>unclassified sequences</taxon>
        <taxon>metagenomes</taxon>
        <taxon>ecological metagenomes</taxon>
    </lineage>
</organism>
<keyword evidence="4" id="KW-0249">Electron transport</keyword>
<proteinExistence type="predicted"/>
<protein>
    <recommendedName>
        <fullName evidence="6">Cytochrome c domain-containing protein</fullName>
    </recommendedName>
</protein>
<evidence type="ECO:0000256" key="4">
    <source>
        <dbReference type="ARBA" id="ARBA00022982"/>
    </source>
</evidence>
<sequence>MKIGKKKDWLLVLILLAVSCYLPYLIFGAYPYANKTNATSDEIKQLTANLDLQDYYLHELPMISDEQKQMEADAFANWDGGKCRFCHSIKVNDRDRMGPSLYRIFGKPAAVADNFTYSDALINMRNDGLIWTPEVLDAFISNPGDFIPGNRMRMEGIEDPDTRKLIINYIMRESR</sequence>
<dbReference type="InterPro" id="IPR009056">
    <property type="entry name" value="Cyt_c-like_dom"/>
</dbReference>
<evidence type="ECO:0000256" key="5">
    <source>
        <dbReference type="ARBA" id="ARBA00023004"/>
    </source>
</evidence>
<dbReference type="GO" id="GO:0020037">
    <property type="term" value="F:heme binding"/>
    <property type="evidence" value="ECO:0007669"/>
    <property type="project" value="InterPro"/>
</dbReference>
<evidence type="ECO:0000256" key="1">
    <source>
        <dbReference type="ARBA" id="ARBA00022448"/>
    </source>
</evidence>
<dbReference type="SUPFAM" id="SSF46626">
    <property type="entry name" value="Cytochrome c"/>
    <property type="match status" value="1"/>
</dbReference>
<reference evidence="7" key="1">
    <citation type="submission" date="2018-05" db="EMBL/GenBank/DDBJ databases">
        <authorList>
            <person name="Lanie J.A."/>
            <person name="Ng W.-L."/>
            <person name="Kazmierczak K.M."/>
            <person name="Andrzejewski T.M."/>
            <person name="Davidsen T.M."/>
            <person name="Wayne K.J."/>
            <person name="Tettelin H."/>
            <person name="Glass J.I."/>
            <person name="Rusch D."/>
            <person name="Podicherti R."/>
            <person name="Tsui H.-C.T."/>
            <person name="Winkler M.E."/>
        </authorList>
    </citation>
    <scope>NUCLEOTIDE SEQUENCE</scope>
</reference>
<dbReference type="GO" id="GO:0046872">
    <property type="term" value="F:metal ion binding"/>
    <property type="evidence" value="ECO:0007669"/>
    <property type="project" value="UniProtKB-KW"/>
</dbReference>
<dbReference type="GO" id="GO:0009055">
    <property type="term" value="F:electron transfer activity"/>
    <property type="evidence" value="ECO:0007669"/>
    <property type="project" value="InterPro"/>
</dbReference>
<accession>A0A381N2P7</accession>
<keyword evidence="2" id="KW-0349">Heme</keyword>
<keyword evidence="3" id="KW-0479">Metal-binding</keyword>
<dbReference type="Gene3D" id="1.10.760.10">
    <property type="entry name" value="Cytochrome c-like domain"/>
    <property type="match status" value="1"/>
</dbReference>
<dbReference type="PROSITE" id="PS51007">
    <property type="entry name" value="CYTC"/>
    <property type="match status" value="1"/>
</dbReference>
<keyword evidence="1" id="KW-0813">Transport</keyword>
<keyword evidence="5" id="KW-0408">Iron</keyword>
<evidence type="ECO:0000256" key="3">
    <source>
        <dbReference type="ARBA" id="ARBA00022723"/>
    </source>
</evidence>